<comment type="caution">
    <text evidence="3">The sequence shown here is derived from an EMBL/GenBank/DDBJ whole genome shotgun (WGS) entry which is preliminary data.</text>
</comment>
<dbReference type="SUPFAM" id="SSF54236">
    <property type="entry name" value="Ubiquitin-like"/>
    <property type="match status" value="1"/>
</dbReference>
<dbReference type="Pfam" id="PF10302">
    <property type="entry name" value="Dsc3_N"/>
    <property type="match status" value="1"/>
</dbReference>
<gene>
    <name evidence="3" type="ORF">NKR23_g6931</name>
</gene>
<evidence type="ECO:0000313" key="4">
    <source>
        <dbReference type="Proteomes" id="UP001174694"/>
    </source>
</evidence>
<dbReference type="InterPro" id="IPR032752">
    <property type="entry name" value="DC-UbP/UBTD2_N"/>
</dbReference>
<name>A0AA38RNF9_9PEZI</name>
<evidence type="ECO:0000313" key="3">
    <source>
        <dbReference type="EMBL" id="KAJ9143004.1"/>
    </source>
</evidence>
<reference evidence="3" key="1">
    <citation type="submission" date="2022-07" db="EMBL/GenBank/DDBJ databases">
        <title>Fungi with potential for degradation of polypropylene.</title>
        <authorList>
            <person name="Gostincar C."/>
        </authorList>
    </citation>
    <scope>NUCLEOTIDE SEQUENCE</scope>
    <source>
        <strain evidence="3">EXF-13308</strain>
    </source>
</reference>
<dbReference type="PANTHER" id="PTHR13609">
    <property type="entry name" value="UBIQUITIN DOMAIN CONTAINING 1 PROTEIN-RELATED"/>
    <property type="match status" value="1"/>
</dbReference>
<keyword evidence="4" id="KW-1185">Reference proteome</keyword>
<accession>A0AA38RNF9</accession>
<dbReference type="InterPro" id="IPR029071">
    <property type="entry name" value="Ubiquitin-like_domsf"/>
</dbReference>
<evidence type="ECO:0000256" key="1">
    <source>
        <dbReference type="SAM" id="MobiDB-lite"/>
    </source>
</evidence>
<dbReference type="InterPro" id="IPR038169">
    <property type="entry name" value="DC-UbP/UBTD2_N_sf"/>
</dbReference>
<dbReference type="InterPro" id="IPR000626">
    <property type="entry name" value="Ubiquitin-like_dom"/>
</dbReference>
<dbReference type="InterPro" id="IPR039869">
    <property type="entry name" value="UBTD1/2"/>
</dbReference>
<dbReference type="AlphaFoldDB" id="A0AA38RNF9"/>
<dbReference type="Pfam" id="PF16455">
    <property type="entry name" value="UBD"/>
    <property type="match status" value="1"/>
</dbReference>
<feature type="region of interest" description="Disordered" evidence="1">
    <location>
        <begin position="198"/>
        <end position="219"/>
    </location>
</feature>
<organism evidence="3 4">
    <name type="scientific">Pleurostoma richardsiae</name>
    <dbReference type="NCBI Taxonomy" id="41990"/>
    <lineage>
        <taxon>Eukaryota</taxon>
        <taxon>Fungi</taxon>
        <taxon>Dikarya</taxon>
        <taxon>Ascomycota</taxon>
        <taxon>Pezizomycotina</taxon>
        <taxon>Sordariomycetes</taxon>
        <taxon>Sordariomycetidae</taxon>
        <taxon>Calosphaeriales</taxon>
        <taxon>Pleurostomataceae</taxon>
        <taxon>Pleurostoma</taxon>
    </lineage>
</organism>
<evidence type="ECO:0000259" key="2">
    <source>
        <dbReference type="PROSITE" id="PS50053"/>
    </source>
</evidence>
<proteinExistence type="predicted"/>
<dbReference type="EMBL" id="JANBVO010000020">
    <property type="protein sequence ID" value="KAJ9143004.1"/>
    <property type="molecule type" value="Genomic_DNA"/>
</dbReference>
<sequence length="316" mass="35133">MGCCFSRPDGPNSPYPGGTATGSTRAISIPPHPLGGAQTHGAGAIRATSPTIANDRHHRHRQQSQSLAQHINKPLRRHEWTSRNRVWTPRTLAQEREDFFDTRVTGRQEIWQTIKAALEVLWHTDSGQTQVNEGSVEGDQVVALATAQTILAAADITLPTGDLANGVYDAFGNYYSLPEQIVSDPVNMTSDPQVAVEANSTLTDAEDTAEEEDVDVDEDDQVERRREEKGKAVVDVNGQLLLVVRLSETAQDLRLYVGKEETVRSIVRKIRAEADHRCSRRIRIAYLGRILKENTSLEAQGWKQGQVVNAFMQEYR</sequence>
<protein>
    <submittedName>
        <fullName evidence="3">Ubiquitin domain-containing protein 2</fullName>
    </submittedName>
</protein>
<dbReference type="Gene3D" id="1.20.225.20">
    <property type="entry name" value="Ub domain-containing protein, DC-UbP/UBTD2, N-terminal domain"/>
    <property type="match status" value="1"/>
</dbReference>
<feature type="compositionally biased region" description="Acidic residues" evidence="1">
    <location>
        <begin position="204"/>
        <end position="219"/>
    </location>
</feature>
<dbReference type="Proteomes" id="UP001174694">
    <property type="component" value="Unassembled WGS sequence"/>
</dbReference>
<feature type="domain" description="Ubiquitin-like" evidence="2">
    <location>
        <begin position="240"/>
        <end position="316"/>
    </location>
</feature>
<feature type="region of interest" description="Disordered" evidence="1">
    <location>
        <begin position="1"/>
        <end position="27"/>
    </location>
</feature>
<dbReference type="PROSITE" id="PS50053">
    <property type="entry name" value="UBIQUITIN_2"/>
    <property type="match status" value="1"/>
</dbReference>
<dbReference type="InterPro" id="IPR019413">
    <property type="entry name" value="Dsc3_ub-like_dom"/>
</dbReference>